<dbReference type="InterPro" id="IPR032807">
    <property type="entry name" value="GNVR"/>
</dbReference>
<evidence type="ECO:0000256" key="4">
    <source>
        <dbReference type="ARBA" id="ARBA00022519"/>
    </source>
</evidence>
<dbReference type="GO" id="GO:0016301">
    <property type="term" value="F:kinase activity"/>
    <property type="evidence" value="ECO:0007669"/>
    <property type="project" value="UniProtKB-KW"/>
</dbReference>
<feature type="transmembrane region" description="Helical" evidence="15">
    <location>
        <begin position="454"/>
        <end position="476"/>
    </location>
</feature>
<keyword evidence="14" id="KW-0175">Coiled coil</keyword>
<dbReference type="SUPFAM" id="SSF52540">
    <property type="entry name" value="P-loop containing nucleoside triphosphate hydrolases"/>
    <property type="match status" value="1"/>
</dbReference>
<evidence type="ECO:0000313" key="18">
    <source>
        <dbReference type="Proteomes" id="UP000701702"/>
    </source>
</evidence>
<dbReference type="SMART" id="SM00382">
    <property type="entry name" value="AAA"/>
    <property type="match status" value="1"/>
</dbReference>
<dbReference type="RefSeq" id="WP_224002716.1">
    <property type="nucleotide sequence ID" value="NZ_CAJZAF010000013.1"/>
</dbReference>
<keyword evidence="3" id="KW-1003">Cell membrane</keyword>
<evidence type="ECO:0000259" key="16">
    <source>
        <dbReference type="SMART" id="SM00382"/>
    </source>
</evidence>
<keyword evidence="12" id="KW-0829">Tyrosine-protein kinase</keyword>
<accession>A0ABM8X1M2</accession>
<keyword evidence="8 17" id="KW-0418">Kinase</keyword>
<dbReference type="Pfam" id="PF02706">
    <property type="entry name" value="Wzz"/>
    <property type="match status" value="1"/>
</dbReference>
<comment type="similarity">
    <text evidence="2">Belongs to the etk/wzc family.</text>
</comment>
<feature type="domain" description="AAA+ ATPase" evidence="16">
    <location>
        <begin position="546"/>
        <end position="708"/>
    </location>
</feature>
<comment type="subcellular location">
    <subcellularLocation>
        <location evidence="1">Cell inner membrane</location>
        <topology evidence="1">Multi-pass membrane protein</topology>
    </subcellularLocation>
</comment>
<keyword evidence="11 15" id="KW-0472">Membrane</keyword>
<reference evidence="17 18" key="1">
    <citation type="submission" date="2021-08" db="EMBL/GenBank/DDBJ databases">
        <authorList>
            <person name="Peeters C."/>
        </authorList>
    </citation>
    <scope>NUCLEOTIDE SEQUENCE [LARGE SCALE GENOMIC DNA]</scope>
    <source>
        <strain evidence="17 18">LMG 23994</strain>
    </source>
</reference>
<evidence type="ECO:0000256" key="1">
    <source>
        <dbReference type="ARBA" id="ARBA00004429"/>
    </source>
</evidence>
<dbReference type="InterPro" id="IPR027417">
    <property type="entry name" value="P-loop_NTPase"/>
</dbReference>
<gene>
    <name evidence="17" type="primary">wzc_2</name>
    <name evidence="17" type="ORF">LMG23994_02708</name>
</gene>
<dbReference type="Pfam" id="PF13807">
    <property type="entry name" value="GNVR"/>
    <property type="match status" value="1"/>
</dbReference>
<dbReference type="Gene3D" id="3.40.50.300">
    <property type="entry name" value="P-loop containing nucleotide triphosphate hydrolases"/>
    <property type="match status" value="1"/>
</dbReference>
<evidence type="ECO:0000256" key="9">
    <source>
        <dbReference type="ARBA" id="ARBA00022840"/>
    </source>
</evidence>
<dbReference type="InterPro" id="IPR050445">
    <property type="entry name" value="Bact_polysacc_biosynth/exp"/>
</dbReference>
<keyword evidence="5 17" id="KW-0808">Transferase</keyword>
<dbReference type="InterPro" id="IPR025669">
    <property type="entry name" value="AAA_dom"/>
</dbReference>
<evidence type="ECO:0000256" key="14">
    <source>
        <dbReference type="SAM" id="Coils"/>
    </source>
</evidence>
<name>A0ABM8X1M2_9BURK</name>
<keyword evidence="4" id="KW-0997">Cell inner membrane</keyword>
<evidence type="ECO:0000256" key="10">
    <source>
        <dbReference type="ARBA" id="ARBA00022989"/>
    </source>
</evidence>
<evidence type="ECO:0000256" key="15">
    <source>
        <dbReference type="SAM" id="Phobius"/>
    </source>
</evidence>
<evidence type="ECO:0000256" key="5">
    <source>
        <dbReference type="ARBA" id="ARBA00022679"/>
    </source>
</evidence>
<dbReference type="PANTHER" id="PTHR32309">
    <property type="entry name" value="TYROSINE-PROTEIN KINASE"/>
    <property type="match status" value="1"/>
</dbReference>
<dbReference type="Proteomes" id="UP000701702">
    <property type="component" value="Unassembled WGS sequence"/>
</dbReference>
<evidence type="ECO:0000256" key="11">
    <source>
        <dbReference type="ARBA" id="ARBA00023136"/>
    </source>
</evidence>
<dbReference type="Pfam" id="PF23607">
    <property type="entry name" value="WZC_N"/>
    <property type="match status" value="1"/>
</dbReference>
<evidence type="ECO:0000313" key="17">
    <source>
        <dbReference type="EMBL" id="CAG9173781.1"/>
    </source>
</evidence>
<dbReference type="InterPro" id="IPR003856">
    <property type="entry name" value="LPS_length_determ_N"/>
</dbReference>
<dbReference type="EC" id="2.7.10.-" evidence="17"/>
<evidence type="ECO:0000256" key="3">
    <source>
        <dbReference type="ARBA" id="ARBA00022475"/>
    </source>
</evidence>
<dbReference type="InterPro" id="IPR005702">
    <property type="entry name" value="Wzc-like_C"/>
</dbReference>
<dbReference type="NCBIfam" id="TIGR01007">
    <property type="entry name" value="eps_fam"/>
    <property type="match status" value="1"/>
</dbReference>
<evidence type="ECO:0000256" key="7">
    <source>
        <dbReference type="ARBA" id="ARBA00022741"/>
    </source>
</evidence>
<keyword evidence="6 15" id="KW-0812">Transmembrane</keyword>
<dbReference type="InterPro" id="IPR003593">
    <property type="entry name" value="AAA+_ATPase"/>
</dbReference>
<keyword evidence="9" id="KW-0067">ATP-binding</keyword>
<sequence>MRPVDMHDEMSGGRDINGKSIDLTAYLDVLVRYRWTFLITVAIVVGVGALYAVLASPIYHSDVVVQVEEPNGNGNANNGKLNAGISPMLDLKPTASAEVELLRSRMVVGKAVDALQLYIEATPRHFPLVGKVIASFNRELSTPGLLGWGGFAWGRESITVRRLDVPANMEGRKILLTALGDGQYQIAFSSDNASATGTVGEPLSVATAAGPVTLLVSELDSKAGTRFTLRRLSRGDAIAQLQGRLTIAERGKQSGVIGISLEGESPDTIASILNEIGGAYVDQNVRRKAAEAEKSLAFLEQQLPELRQQVETAETRYNAMRNQRGTVDLNEESRLLLAQQVQIHTKLQELRQRRQDLASRFTPGHPAIGLIDSQIAGLTGELNSVSGRIQKLPDDEQKVLRLMRDVKVSTEMLQSLLNDVQQLRLMKASKVGTARLVDPAEVPVKPVRPNRKMIGMLAIIAGLVAGLSLVIVRHLLNGGVADAEEIEEKTGMIVYSTIPFSGQQSQLDPTGSDPVGLLASEHPDDPVTESLRSFRTALQFAITGKSNKVVVFVGPAPGVGKSFVCSNFAAIAASGHRVLLIDGDLRRGELHLRFNDKRSPGLTELLMGAPLDRVIRRQVAPGLDFIPTGTEPPHAADLLSGPGMDALLEELKSRYDLVLIDTPPVLAASDAGILASKAGAVFMVVRAESTTISELIASRREIQQAGAEIKGVIFNGLLVEGRWYRAHYYFGKYRYPGEYGSVSSKRA</sequence>
<evidence type="ECO:0000256" key="8">
    <source>
        <dbReference type="ARBA" id="ARBA00022777"/>
    </source>
</evidence>
<dbReference type="InterPro" id="IPR005700">
    <property type="entry name" value="EPS_ExoP-like"/>
</dbReference>
<dbReference type="NCBIfam" id="TIGR01005">
    <property type="entry name" value="eps_transp_fam"/>
    <property type="match status" value="1"/>
</dbReference>
<dbReference type="Pfam" id="PF13614">
    <property type="entry name" value="AAA_31"/>
    <property type="match status" value="1"/>
</dbReference>
<feature type="transmembrane region" description="Helical" evidence="15">
    <location>
        <begin position="35"/>
        <end position="54"/>
    </location>
</feature>
<dbReference type="CDD" id="cd05387">
    <property type="entry name" value="BY-kinase"/>
    <property type="match status" value="1"/>
</dbReference>
<dbReference type="PANTHER" id="PTHR32309:SF32">
    <property type="entry name" value="TYROSINE-PROTEIN KINASE ETK-RELATED"/>
    <property type="match status" value="1"/>
</dbReference>
<comment type="catalytic activity">
    <reaction evidence="13">
        <text>L-tyrosyl-[protein] + ATP = O-phospho-L-tyrosyl-[protein] + ADP + H(+)</text>
        <dbReference type="Rhea" id="RHEA:10596"/>
        <dbReference type="Rhea" id="RHEA-COMP:10136"/>
        <dbReference type="Rhea" id="RHEA-COMP:20101"/>
        <dbReference type="ChEBI" id="CHEBI:15378"/>
        <dbReference type="ChEBI" id="CHEBI:30616"/>
        <dbReference type="ChEBI" id="CHEBI:46858"/>
        <dbReference type="ChEBI" id="CHEBI:61978"/>
        <dbReference type="ChEBI" id="CHEBI:456216"/>
    </reaction>
</comment>
<proteinExistence type="inferred from homology"/>
<evidence type="ECO:0000256" key="12">
    <source>
        <dbReference type="ARBA" id="ARBA00023137"/>
    </source>
</evidence>
<evidence type="ECO:0000256" key="13">
    <source>
        <dbReference type="ARBA" id="ARBA00053015"/>
    </source>
</evidence>
<keyword evidence="18" id="KW-1185">Reference proteome</keyword>
<comment type="caution">
    <text evidence="17">The sequence shown here is derived from an EMBL/GenBank/DDBJ whole genome shotgun (WGS) entry which is preliminary data.</text>
</comment>
<protein>
    <submittedName>
        <fullName evidence="17">Tyrosine-protein kinase wzc</fullName>
        <ecNumber evidence="17">2.7.10.-</ecNumber>
    </submittedName>
</protein>
<keyword evidence="7" id="KW-0547">Nucleotide-binding</keyword>
<keyword evidence="10 15" id="KW-1133">Transmembrane helix</keyword>
<organism evidence="17 18">
    <name type="scientific">Cupriavidus pinatubonensis</name>
    <dbReference type="NCBI Taxonomy" id="248026"/>
    <lineage>
        <taxon>Bacteria</taxon>
        <taxon>Pseudomonadati</taxon>
        <taxon>Pseudomonadota</taxon>
        <taxon>Betaproteobacteria</taxon>
        <taxon>Burkholderiales</taxon>
        <taxon>Burkholderiaceae</taxon>
        <taxon>Cupriavidus</taxon>
    </lineage>
</organism>
<evidence type="ECO:0000256" key="2">
    <source>
        <dbReference type="ARBA" id="ARBA00008883"/>
    </source>
</evidence>
<dbReference type="EMBL" id="CAJZAF010000013">
    <property type="protein sequence ID" value="CAG9173781.1"/>
    <property type="molecule type" value="Genomic_DNA"/>
</dbReference>
<evidence type="ECO:0000256" key="6">
    <source>
        <dbReference type="ARBA" id="ARBA00022692"/>
    </source>
</evidence>
<feature type="coiled-coil region" evidence="14">
    <location>
        <begin position="282"/>
        <end position="323"/>
    </location>
</feature>